<keyword evidence="3" id="KW-1185">Reference proteome</keyword>
<accession>A0A074LG37</accession>
<protein>
    <submittedName>
        <fullName evidence="2">Uncharacterized protein</fullName>
    </submittedName>
</protein>
<dbReference type="STRING" id="1048983.EL17_14055"/>
<keyword evidence="1" id="KW-0812">Transmembrane</keyword>
<evidence type="ECO:0000313" key="2">
    <source>
        <dbReference type="EMBL" id="KEO72757.1"/>
    </source>
</evidence>
<dbReference type="OrthoDB" id="982648at2"/>
<keyword evidence="1" id="KW-1133">Transmembrane helix</keyword>
<keyword evidence="1" id="KW-0472">Membrane</keyword>
<dbReference type="AlphaFoldDB" id="A0A074LG37"/>
<feature type="transmembrane region" description="Helical" evidence="1">
    <location>
        <begin position="77"/>
        <end position="101"/>
    </location>
</feature>
<feature type="transmembrane region" description="Helical" evidence="1">
    <location>
        <begin position="37"/>
        <end position="57"/>
    </location>
</feature>
<comment type="caution">
    <text evidence="2">The sequence shown here is derived from an EMBL/GenBank/DDBJ whole genome shotgun (WGS) entry which is preliminary data.</text>
</comment>
<feature type="transmembrane region" description="Helical" evidence="1">
    <location>
        <begin position="6"/>
        <end position="25"/>
    </location>
</feature>
<dbReference type="eggNOG" id="ENOG5032XX2">
    <property type="taxonomic scope" value="Bacteria"/>
</dbReference>
<dbReference type="Proteomes" id="UP000027821">
    <property type="component" value="Unassembled WGS sequence"/>
</dbReference>
<sequence length="109" mass="11708">MDTFDIILYVSYILIAIGVVVSLLMPLINSLDNPKSLLKTAMGVVGVVILFVIAYAIADNEVLPRYAAAPFNLTPALSQVVGGILITVYFLFGLAILGIIVTEINKIIK</sequence>
<evidence type="ECO:0000313" key="3">
    <source>
        <dbReference type="Proteomes" id="UP000027821"/>
    </source>
</evidence>
<name>A0A074LG37_9BACT</name>
<organism evidence="2 3">
    <name type="scientific">Anditalea andensis</name>
    <dbReference type="NCBI Taxonomy" id="1048983"/>
    <lineage>
        <taxon>Bacteria</taxon>
        <taxon>Pseudomonadati</taxon>
        <taxon>Bacteroidota</taxon>
        <taxon>Cytophagia</taxon>
        <taxon>Cytophagales</taxon>
        <taxon>Cytophagaceae</taxon>
        <taxon>Anditalea</taxon>
    </lineage>
</organism>
<proteinExistence type="predicted"/>
<reference evidence="2 3" key="1">
    <citation type="submission" date="2014-04" db="EMBL/GenBank/DDBJ databases">
        <title>Characterization and application of a salt tolerant electro-active bacterium.</title>
        <authorList>
            <person name="Yang L."/>
            <person name="Wei S."/>
            <person name="Tay Q.X.M."/>
        </authorList>
    </citation>
    <scope>NUCLEOTIDE SEQUENCE [LARGE SCALE GENOMIC DNA]</scope>
    <source>
        <strain evidence="2 3">LY1</strain>
    </source>
</reference>
<dbReference type="RefSeq" id="WP_035075589.1">
    <property type="nucleotide sequence ID" value="NZ_JMIH01000023.1"/>
</dbReference>
<gene>
    <name evidence="2" type="ORF">EL17_14055</name>
</gene>
<evidence type="ECO:0000256" key="1">
    <source>
        <dbReference type="SAM" id="Phobius"/>
    </source>
</evidence>
<dbReference type="EMBL" id="JMIH01000023">
    <property type="protein sequence ID" value="KEO72757.1"/>
    <property type="molecule type" value="Genomic_DNA"/>
</dbReference>